<evidence type="ECO:0000313" key="2">
    <source>
        <dbReference type="Proteomes" id="UP000623467"/>
    </source>
</evidence>
<comment type="caution">
    <text evidence="1">The sequence shown here is derived from an EMBL/GenBank/DDBJ whole genome shotgun (WGS) entry which is preliminary data.</text>
</comment>
<gene>
    <name evidence="1" type="ORF">MSAN_00845600</name>
</gene>
<accession>A0A8H7DD76</accession>
<dbReference type="AlphaFoldDB" id="A0A8H7DD76"/>
<name>A0A8H7DD76_9AGAR</name>
<organism evidence="1 2">
    <name type="scientific">Mycena sanguinolenta</name>
    <dbReference type="NCBI Taxonomy" id="230812"/>
    <lineage>
        <taxon>Eukaryota</taxon>
        <taxon>Fungi</taxon>
        <taxon>Dikarya</taxon>
        <taxon>Basidiomycota</taxon>
        <taxon>Agaricomycotina</taxon>
        <taxon>Agaricomycetes</taxon>
        <taxon>Agaricomycetidae</taxon>
        <taxon>Agaricales</taxon>
        <taxon>Marasmiineae</taxon>
        <taxon>Mycenaceae</taxon>
        <taxon>Mycena</taxon>
    </lineage>
</organism>
<dbReference type="OrthoDB" id="2946982at2759"/>
<protein>
    <submittedName>
        <fullName evidence="1">Uncharacterized protein</fullName>
    </submittedName>
</protein>
<dbReference type="Proteomes" id="UP000623467">
    <property type="component" value="Unassembled WGS sequence"/>
</dbReference>
<proteinExistence type="predicted"/>
<evidence type="ECO:0000313" key="1">
    <source>
        <dbReference type="EMBL" id="KAF7367813.1"/>
    </source>
</evidence>
<reference evidence="1" key="1">
    <citation type="submission" date="2020-05" db="EMBL/GenBank/DDBJ databases">
        <title>Mycena genomes resolve the evolution of fungal bioluminescence.</title>
        <authorList>
            <person name="Tsai I.J."/>
        </authorList>
    </citation>
    <scope>NUCLEOTIDE SEQUENCE</scope>
    <source>
        <strain evidence="1">160909Yilan</strain>
    </source>
</reference>
<keyword evidence="2" id="KW-1185">Reference proteome</keyword>
<dbReference type="EMBL" id="JACAZH010000005">
    <property type="protein sequence ID" value="KAF7367813.1"/>
    <property type="molecule type" value="Genomic_DNA"/>
</dbReference>
<sequence>MTEYPEQTAFRLFTQLQGVRLQPCNGLVVRWLSTALKKRAMRRYSRAISRSIEGDDRTLTFASHAADLSRSLKEDYPYIEVAAFAHRMQEEIRRGRRDSERNTSDFISIRTTLELLQTVAFPRPDACKANTLTEYNETGFSLRHLCVKTLALCFRHRCTADCFTQSKLQEDMLVNLIRCIDTLVHKTVCDWSLVEQEFTRLQNDITVHKSTLPQVQVPERWASMAKECRAHGSELRKLQDFYPMHV</sequence>